<organism evidence="1 2">
    <name type="scientific">Clavelina lepadiformis</name>
    <name type="common">Light-bulb sea squirt</name>
    <name type="synonym">Ascidia lepadiformis</name>
    <dbReference type="NCBI Taxonomy" id="159417"/>
    <lineage>
        <taxon>Eukaryota</taxon>
        <taxon>Metazoa</taxon>
        <taxon>Chordata</taxon>
        <taxon>Tunicata</taxon>
        <taxon>Ascidiacea</taxon>
        <taxon>Aplousobranchia</taxon>
        <taxon>Clavelinidae</taxon>
        <taxon>Clavelina</taxon>
    </lineage>
</organism>
<dbReference type="EMBL" id="CAWYQH010000119">
    <property type="protein sequence ID" value="CAK8690366.1"/>
    <property type="molecule type" value="Genomic_DNA"/>
</dbReference>
<protein>
    <submittedName>
        <fullName evidence="1">Uncharacterized protein</fullName>
    </submittedName>
</protein>
<evidence type="ECO:0000313" key="1">
    <source>
        <dbReference type="EMBL" id="CAK8690366.1"/>
    </source>
</evidence>
<proteinExistence type="predicted"/>
<evidence type="ECO:0000313" key="2">
    <source>
        <dbReference type="Proteomes" id="UP001642483"/>
    </source>
</evidence>
<dbReference type="Proteomes" id="UP001642483">
    <property type="component" value="Unassembled WGS sequence"/>
</dbReference>
<sequence>MQLRLFATSLCKPERNLEVDNICETPRRSTQQAMHSTKRNQSSRGNASNCLWCGNKFHIDTSSDNTVIRENEFDSIVDVVVNPVDQMLAGPSNIKLMIKRKFHAKLWLKDAFKAQDIFVIKILKQPLLG</sequence>
<name>A0ABP0GF20_CLALP</name>
<keyword evidence="2" id="KW-1185">Reference proteome</keyword>
<comment type="caution">
    <text evidence="1">The sequence shown here is derived from an EMBL/GenBank/DDBJ whole genome shotgun (WGS) entry which is preliminary data.</text>
</comment>
<gene>
    <name evidence="1" type="ORF">CVLEPA_LOCUS22994</name>
</gene>
<accession>A0ABP0GF20</accession>
<reference evidence="1 2" key="1">
    <citation type="submission" date="2024-02" db="EMBL/GenBank/DDBJ databases">
        <authorList>
            <person name="Daric V."/>
            <person name="Darras S."/>
        </authorList>
    </citation>
    <scope>NUCLEOTIDE SEQUENCE [LARGE SCALE GENOMIC DNA]</scope>
</reference>